<feature type="non-terminal residue" evidence="2">
    <location>
        <position position="1"/>
    </location>
</feature>
<dbReference type="EMBL" id="LAZR01008750">
    <property type="protein sequence ID" value="KKM76778.1"/>
    <property type="molecule type" value="Genomic_DNA"/>
</dbReference>
<feature type="transmembrane region" description="Helical" evidence="1">
    <location>
        <begin position="164"/>
        <end position="191"/>
    </location>
</feature>
<name>A0A0F9K4A7_9ZZZZ</name>
<sequence length="444" mass="46899">FGERLKDSVGEERLAQFFKIATIAITIAGAIAPVILAFTALGFIASAVIAPIVGGLLLLAPVLAVVGLAFLAVRKENETIGETVARVWGEISTFVSDTWTNVIQPFIAGFREGFGPAFEIVGEAMSELFTTLKTSVSLLFSLFSDGTDETTTDWFEVGKTVAGVVGSILAAVVTMISFVVKVFVGLMAIVIQVFKAPFNALVEFFGGIFSGIFQLFEGDFLGGMKTIGSALLDILMAPFRIFLTNLSGIIKFAVDKLGIGGSVGKALSGFAEATAKKGAERFLEQKPDPATVPGTVAFAKAMARARAKEDARLGIQPLGTRARAKKKGVKLTQNQADAVAAGLPATEENAAIAKKILARQAEEASTAKREAAEAAKKKLLAEVKLQNNINLKTENKLCVDGQTAALASAKHSQSILERSGATSEPFIRRQVQETGTRVAPTARV</sequence>
<evidence type="ECO:0000313" key="2">
    <source>
        <dbReference type="EMBL" id="KKM76778.1"/>
    </source>
</evidence>
<evidence type="ECO:0008006" key="3">
    <source>
        <dbReference type="Google" id="ProtNLM"/>
    </source>
</evidence>
<feature type="transmembrane region" description="Helical" evidence="1">
    <location>
        <begin position="52"/>
        <end position="73"/>
    </location>
</feature>
<organism evidence="2">
    <name type="scientific">marine sediment metagenome</name>
    <dbReference type="NCBI Taxonomy" id="412755"/>
    <lineage>
        <taxon>unclassified sequences</taxon>
        <taxon>metagenomes</taxon>
        <taxon>ecological metagenomes</taxon>
    </lineage>
</organism>
<accession>A0A0F9K4A7</accession>
<keyword evidence="1" id="KW-0472">Membrane</keyword>
<comment type="caution">
    <text evidence="2">The sequence shown here is derived from an EMBL/GenBank/DDBJ whole genome shotgun (WGS) entry which is preliminary data.</text>
</comment>
<proteinExistence type="predicted"/>
<reference evidence="2" key="1">
    <citation type="journal article" date="2015" name="Nature">
        <title>Complex archaea that bridge the gap between prokaryotes and eukaryotes.</title>
        <authorList>
            <person name="Spang A."/>
            <person name="Saw J.H."/>
            <person name="Jorgensen S.L."/>
            <person name="Zaremba-Niedzwiedzka K."/>
            <person name="Martijn J."/>
            <person name="Lind A.E."/>
            <person name="van Eijk R."/>
            <person name="Schleper C."/>
            <person name="Guy L."/>
            <person name="Ettema T.J."/>
        </authorList>
    </citation>
    <scope>NUCLEOTIDE SEQUENCE</scope>
</reference>
<feature type="transmembrane region" description="Helical" evidence="1">
    <location>
        <begin position="20"/>
        <end position="45"/>
    </location>
</feature>
<gene>
    <name evidence="2" type="ORF">LCGC14_1376660</name>
</gene>
<evidence type="ECO:0000256" key="1">
    <source>
        <dbReference type="SAM" id="Phobius"/>
    </source>
</evidence>
<protein>
    <recommendedName>
        <fullName evidence="3">Phage tail tape measure protein domain-containing protein</fullName>
    </recommendedName>
</protein>
<keyword evidence="1" id="KW-0812">Transmembrane</keyword>
<dbReference type="AlphaFoldDB" id="A0A0F9K4A7"/>
<keyword evidence="1" id="KW-1133">Transmembrane helix</keyword>